<accession>A0A1S2L783</accession>
<proteinExistence type="inferred from homology"/>
<dbReference type="OrthoDB" id="9771791at2"/>
<gene>
    <name evidence="6" type="ORF">BKP35_17895</name>
</gene>
<dbReference type="CDD" id="cd00408">
    <property type="entry name" value="DHDPS-like"/>
    <property type="match status" value="1"/>
</dbReference>
<dbReference type="EMBL" id="MLQQ01000055">
    <property type="protein sequence ID" value="OIJ08206.1"/>
    <property type="molecule type" value="Genomic_DNA"/>
</dbReference>
<dbReference type="PANTHER" id="PTHR12128:SF28">
    <property type="entry name" value="2-DEHYDRO-3-DEOXY-D-GLUCONATE ALDOLASE YAGE-RELATED"/>
    <property type="match status" value="1"/>
</dbReference>
<dbReference type="GO" id="GO:0005829">
    <property type="term" value="C:cytosol"/>
    <property type="evidence" value="ECO:0007669"/>
    <property type="project" value="TreeGrafter"/>
</dbReference>
<comment type="caution">
    <text evidence="6">The sequence shown here is derived from an EMBL/GenBank/DDBJ whole genome shotgun (WGS) entry which is preliminary data.</text>
</comment>
<keyword evidence="2" id="KW-0704">Schiff base</keyword>
<dbReference type="PROSITE" id="PS00666">
    <property type="entry name" value="DHDPS_2"/>
    <property type="match status" value="1"/>
</dbReference>
<keyword evidence="1 3" id="KW-0456">Lyase</keyword>
<evidence type="ECO:0000256" key="1">
    <source>
        <dbReference type="ARBA" id="ARBA00023239"/>
    </source>
</evidence>
<dbReference type="AlphaFoldDB" id="A0A1S2L783"/>
<dbReference type="Pfam" id="PF00701">
    <property type="entry name" value="DHDPS"/>
    <property type="match status" value="1"/>
</dbReference>
<dbReference type="GO" id="GO:0016829">
    <property type="term" value="F:lyase activity"/>
    <property type="evidence" value="ECO:0007669"/>
    <property type="project" value="UniProtKB-KW"/>
</dbReference>
<dbReference type="PRINTS" id="PR00146">
    <property type="entry name" value="DHPICSNTHASE"/>
</dbReference>
<evidence type="ECO:0000313" key="7">
    <source>
        <dbReference type="Proteomes" id="UP000180098"/>
    </source>
</evidence>
<comment type="similarity">
    <text evidence="3">Belongs to the DapA family.</text>
</comment>
<evidence type="ECO:0000256" key="4">
    <source>
        <dbReference type="PIRSR" id="PIRSR001365-1"/>
    </source>
</evidence>
<dbReference type="SMART" id="SM01130">
    <property type="entry name" value="DHDPS"/>
    <property type="match status" value="1"/>
</dbReference>
<protein>
    <submittedName>
        <fullName evidence="6">Dihydrodipicolinate synthase family protein</fullName>
    </submittedName>
</protein>
<dbReference type="RefSeq" id="WP_071314751.1">
    <property type="nucleotide sequence ID" value="NZ_MLQQ01000055.1"/>
</dbReference>
<dbReference type="PANTHER" id="PTHR12128">
    <property type="entry name" value="DIHYDRODIPICOLINATE SYNTHASE"/>
    <property type="match status" value="1"/>
</dbReference>
<dbReference type="Proteomes" id="UP000180098">
    <property type="component" value="Unassembled WGS sequence"/>
</dbReference>
<dbReference type="PIRSF" id="PIRSF001365">
    <property type="entry name" value="DHDPS"/>
    <property type="match status" value="1"/>
</dbReference>
<evidence type="ECO:0000256" key="3">
    <source>
        <dbReference type="PIRNR" id="PIRNR001365"/>
    </source>
</evidence>
<evidence type="ECO:0000256" key="2">
    <source>
        <dbReference type="ARBA" id="ARBA00023270"/>
    </source>
</evidence>
<dbReference type="InterPro" id="IPR020625">
    <property type="entry name" value="Schiff_base-form_aldolases_AS"/>
</dbReference>
<organism evidence="6 7">
    <name type="scientific">Anaerobacillus arseniciselenatis</name>
    <dbReference type="NCBI Taxonomy" id="85682"/>
    <lineage>
        <taxon>Bacteria</taxon>
        <taxon>Bacillati</taxon>
        <taxon>Bacillota</taxon>
        <taxon>Bacilli</taxon>
        <taxon>Bacillales</taxon>
        <taxon>Bacillaceae</taxon>
        <taxon>Anaerobacillus</taxon>
    </lineage>
</organism>
<feature type="binding site" evidence="5">
    <location>
        <position position="211"/>
    </location>
    <ligand>
        <name>pyruvate</name>
        <dbReference type="ChEBI" id="CHEBI:15361"/>
    </ligand>
</feature>
<feature type="active site" description="Schiff-base intermediate with substrate" evidence="4">
    <location>
        <position position="166"/>
    </location>
</feature>
<sequence>MDTKKFTGIIPPVLTIFKEDGTFDQGGMGKLIDHLLKSDVDGLFFLGSSGEFTTMSTEERMEIAEFCIKYVNGRTTTLIGTGSNSTDEIIKLNEHSKSIGADGVVVINPNYWGLSEANIYKHYRDICEAVDIPVLVYNFPGVTGQDLTPEILANLASENANIVGVKQTVDSLAPIRETILKVKDVRPEFVVLTGYDDHLLNNLCLGGDGAISASVNYAPELQVGIYQAFKENDLATAVELHQRLAHLPLMYKIDSPFVNVIKESVAMRRIDISTYVRRPAYPLDQSKKDQLHQILSKAKLV</sequence>
<evidence type="ECO:0000313" key="6">
    <source>
        <dbReference type="EMBL" id="OIJ08206.1"/>
    </source>
</evidence>
<reference evidence="6 7" key="1">
    <citation type="submission" date="2016-10" db="EMBL/GenBank/DDBJ databases">
        <title>Draft genome sequences of four alkaliphilic bacteria belonging to the Anaerobacillus genus.</title>
        <authorList>
            <person name="Bassil N.M."/>
            <person name="Lloyd J.R."/>
        </authorList>
    </citation>
    <scope>NUCLEOTIDE SEQUENCE [LARGE SCALE GENOMIC DNA]</scope>
    <source>
        <strain evidence="6 7">DSM 15340</strain>
    </source>
</reference>
<name>A0A1S2L783_9BACI</name>
<keyword evidence="7" id="KW-1185">Reference proteome</keyword>
<dbReference type="InterPro" id="IPR002220">
    <property type="entry name" value="DapA-like"/>
</dbReference>
<feature type="active site" description="Proton donor/acceptor" evidence="4">
    <location>
        <position position="137"/>
    </location>
</feature>
<evidence type="ECO:0000256" key="5">
    <source>
        <dbReference type="PIRSR" id="PIRSR001365-2"/>
    </source>
</evidence>
<dbReference type="SUPFAM" id="SSF51569">
    <property type="entry name" value="Aldolase"/>
    <property type="match status" value="1"/>
</dbReference>
<dbReference type="Gene3D" id="3.20.20.70">
    <property type="entry name" value="Aldolase class I"/>
    <property type="match status" value="1"/>
</dbReference>
<dbReference type="InterPro" id="IPR013785">
    <property type="entry name" value="Aldolase_TIM"/>
</dbReference>